<dbReference type="EMBL" id="LQYW01000039">
    <property type="protein sequence ID" value="KYD31404.1"/>
    <property type="molecule type" value="Genomic_DNA"/>
</dbReference>
<dbReference type="PATRIC" id="fig|153151.4.peg.2567"/>
<proteinExistence type="predicted"/>
<dbReference type="RefSeq" id="WP_062677759.1">
    <property type="nucleotide sequence ID" value="NZ_LQYW01000039.1"/>
</dbReference>
<sequence length="80" mass="9555">MTQEQIKEVFIDYGYERWWDEIHHPLLSSGILDEVDQDVLAAFFEIYAFPVDEVCSFMEFAVHFSVFQRLYARGINMAWL</sequence>
<accession>A0A150N418</accession>
<evidence type="ECO:0000313" key="1">
    <source>
        <dbReference type="EMBL" id="KYD31404.1"/>
    </source>
</evidence>
<name>A0A150N418_9BACL</name>
<reference evidence="1 2" key="1">
    <citation type="submission" date="2016-01" db="EMBL/GenBank/DDBJ databases">
        <title>Draft Genome Sequences of Seven Thermophilic Sporeformers Isolated from Foods.</title>
        <authorList>
            <person name="Berendsen E.M."/>
            <person name="Wells-Bennik M.H."/>
            <person name="Krawcyk A.O."/>
            <person name="De Jong A."/>
            <person name="Holsappel S."/>
            <person name="Eijlander R.T."/>
            <person name="Kuipers O.P."/>
        </authorList>
    </citation>
    <scope>NUCLEOTIDE SEQUENCE [LARGE SCALE GENOMIC DNA]</scope>
    <source>
        <strain evidence="1 2">B4110</strain>
    </source>
</reference>
<dbReference type="Proteomes" id="UP000075324">
    <property type="component" value="Unassembled WGS sequence"/>
</dbReference>
<gene>
    <name evidence="1" type="ORF">B4110_3025</name>
</gene>
<dbReference type="AlphaFoldDB" id="A0A150N418"/>
<evidence type="ECO:0000313" key="2">
    <source>
        <dbReference type="Proteomes" id="UP000075324"/>
    </source>
</evidence>
<protein>
    <submittedName>
        <fullName evidence="1">Uncharacterized protein</fullName>
    </submittedName>
</protein>
<organism evidence="1 2">
    <name type="scientific">Parageobacillus toebii</name>
    <dbReference type="NCBI Taxonomy" id="153151"/>
    <lineage>
        <taxon>Bacteria</taxon>
        <taxon>Bacillati</taxon>
        <taxon>Bacillota</taxon>
        <taxon>Bacilli</taxon>
        <taxon>Bacillales</taxon>
        <taxon>Anoxybacillaceae</taxon>
        <taxon>Parageobacillus</taxon>
    </lineage>
</organism>
<comment type="caution">
    <text evidence="1">The sequence shown here is derived from an EMBL/GenBank/DDBJ whole genome shotgun (WGS) entry which is preliminary data.</text>
</comment>